<dbReference type="GO" id="GO:0015935">
    <property type="term" value="C:small ribosomal subunit"/>
    <property type="evidence" value="ECO:0007669"/>
    <property type="project" value="TreeGrafter"/>
</dbReference>
<comment type="similarity">
    <text evidence="1">Belongs to the universal ribosomal protein uS9 family.</text>
</comment>
<dbReference type="NCBIfam" id="NF001099">
    <property type="entry name" value="PRK00132.1"/>
    <property type="match status" value="1"/>
</dbReference>
<evidence type="ECO:0000313" key="6">
    <source>
        <dbReference type="EMBL" id="EKD30130.1"/>
    </source>
</evidence>
<dbReference type="Gene3D" id="3.30.230.10">
    <property type="match status" value="1"/>
</dbReference>
<dbReference type="InterPro" id="IPR014721">
    <property type="entry name" value="Ribsml_uS5_D2-typ_fold_subgr"/>
</dbReference>
<dbReference type="GO" id="GO:0005737">
    <property type="term" value="C:cytoplasm"/>
    <property type="evidence" value="ECO:0007669"/>
    <property type="project" value="UniProtKB-ARBA"/>
</dbReference>
<dbReference type="GO" id="GO:0003735">
    <property type="term" value="F:structural constituent of ribosome"/>
    <property type="evidence" value="ECO:0007669"/>
    <property type="project" value="InterPro"/>
</dbReference>
<protein>
    <recommendedName>
        <fullName evidence="4">Small ribosomal subunit protein uS9</fullName>
    </recommendedName>
    <alternativeName>
        <fullName evidence="5">30S ribosomal protein S9</fullName>
    </alternativeName>
</protein>
<evidence type="ECO:0000256" key="3">
    <source>
        <dbReference type="ARBA" id="ARBA00023274"/>
    </source>
</evidence>
<dbReference type="InterPro" id="IPR023035">
    <property type="entry name" value="Ribosomal_uS9_bac/plastid"/>
</dbReference>
<organism evidence="6">
    <name type="scientific">uncultured bacterium</name>
    <name type="common">gcode 4</name>
    <dbReference type="NCBI Taxonomy" id="1234023"/>
    <lineage>
        <taxon>Bacteria</taxon>
        <taxon>environmental samples</taxon>
    </lineage>
</organism>
<evidence type="ECO:0000256" key="5">
    <source>
        <dbReference type="ARBA" id="ARBA00035523"/>
    </source>
</evidence>
<keyword evidence="3" id="KW-0687">Ribonucleoprotein</keyword>
<dbReference type="InterPro" id="IPR020568">
    <property type="entry name" value="Ribosomal_Su5_D2-typ_SF"/>
</dbReference>
<evidence type="ECO:0000256" key="2">
    <source>
        <dbReference type="ARBA" id="ARBA00022980"/>
    </source>
</evidence>
<name>K1XII5_9BACT</name>
<comment type="caution">
    <text evidence="6">The sequence shown here is derived from an EMBL/GenBank/DDBJ whole genome shotgun (WGS) entry which is preliminary data.</text>
</comment>
<dbReference type="SUPFAM" id="SSF54211">
    <property type="entry name" value="Ribosomal protein S5 domain 2-like"/>
    <property type="match status" value="1"/>
</dbReference>
<dbReference type="InterPro" id="IPR000754">
    <property type="entry name" value="Ribosomal_uS9"/>
</dbReference>
<sequence length="131" mass="14700">MADKKYIYAIGRRKTATAQVRLFVGSGTSEINGKPMNEYIHRSDLFAVLLAPFKTLGVQDKYHFSVTVEGSGEHSQAEAIRLGIARALVLENATARKSLKDEGFLKRDSRIVERKKPGLHKARKASQWSKR</sequence>
<dbReference type="FunFam" id="3.30.230.10:FF:000001">
    <property type="entry name" value="30S ribosomal protein S9"/>
    <property type="match status" value="1"/>
</dbReference>
<dbReference type="GO" id="GO:0006412">
    <property type="term" value="P:translation"/>
    <property type="evidence" value="ECO:0007669"/>
    <property type="project" value="InterPro"/>
</dbReference>
<dbReference type="EMBL" id="AMFJ01034149">
    <property type="protein sequence ID" value="EKD30130.1"/>
    <property type="molecule type" value="Genomic_DNA"/>
</dbReference>
<gene>
    <name evidence="6" type="primary">rpsI</name>
    <name evidence="6" type="ORF">ACD_78C00149G0010</name>
</gene>
<accession>K1XII5</accession>
<dbReference type="PANTHER" id="PTHR21569:SF1">
    <property type="entry name" value="SMALL RIBOSOMAL SUBUNIT PROTEIN US9M"/>
    <property type="match status" value="1"/>
</dbReference>
<evidence type="ECO:0000256" key="4">
    <source>
        <dbReference type="ARBA" id="ARBA00035259"/>
    </source>
</evidence>
<dbReference type="GO" id="GO:0003723">
    <property type="term" value="F:RNA binding"/>
    <property type="evidence" value="ECO:0007669"/>
    <property type="project" value="TreeGrafter"/>
</dbReference>
<keyword evidence="2 6" id="KW-0689">Ribosomal protein</keyword>
<dbReference type="AlphaFoldDB" id="K1XII5"/>
<reference evidence="6" key="1">
    <citation type="journal article" date="2012" name="Science">
        <title>Fermentation, hydrogen, and sulfur metabolism in multiple uncultivated bacterial phyla.</title>
        <authorList>
            <person name="Wrighton K.C."/>
            <person name="Thomas B.C."/>
            <person name="Sharon I."/>
            <person name="Miller C.S."/>
            <person name="Castelle C.J."/>
            <person name="VerBerkmoes N.C."/>
            <person name="Wilkins M.J."/>
            <person name="Hettich R.L."/>
            <person name="Lipton M.S."/>
            <person name="Williams K.H."/>
            <person name="Long P.E."/>
            <person name="Banfield J.F."/>
        </authorList>
    </citation>
    <scope>NUCLEOTIDE SEQUENCE [LARGE SCALE GENOMIC DNA]</scope>
</reference>
<dbReference type="PANTHER" id="PTHR21569">
    <property type="entry name" value="RIBOSOMAL PROTEIN S9"/>
    <property type="match status" value="1"/>
</dbReference>
<evidence type="ECO:0000256" key="1">
    <source>
        <dbReference type="ARBA" id="ARBA00005251"/>
    </source>
</evidence>
<dbReference type="Pfam" id="PF00380">
    <property type="entry name" value="Ribosomal_S9"/>
    <property type="match status" value="1"/>
</dbReference>
<proteinExistence type="inferred from homology"/>